<reference evidence="2 3" key="1">
    <citation type="submission" date="2019-11" db="EMBL/GenBank/DDBJ databases">
        <title>Whole-genome sequencing of Allorhizobium vitis.</title>
        <authorList>
            <person name="Gan H.M."/>
            <person name="Savka M.A."/>
        </authorList>
    </citation>
    <scope>NUCLEOTIDE SEQUENCE [LARGE SCALE GENOMIC DNA]</scope>
    <source>
        <strain evidence="2 3">AB4</strain>
    </source>
</reference>
<comment type="caution">
    <text evidence="2">The sequence shown here is derived from an EMBL/GenBank/DDBJ whole genome shotgun (WGS) entry which is preliminary data.</text>
</comment>
<keyword evidence="1" id="KW-1133">Transmembrane helix</keyword>
<keyword evidence="1" id="KW-0812">Transmembrane</keyword>
<organism evidence="2 3">
    <name type="scientific">Agrobacterium vitis</name>
    <name type="common">Rhizobium vitis</name>
    <dbReference type="NCBI Taxonomy" id="373"/>
    <lineage>
        <taxon>Bacteria</taxon>
        <taxon>Pseudomonadati</taxon>
        <taxon>Pseudomonadota</taxon>
        <taxon>Alphaproteobacteria</taxon>
        <taxon>Hyphomicrobiales</taxon>
        <taxon>Rhizobiaceae</taxon>
        <taxon>Rhizobium/Agrobacterium group</taxon>
        <taxon>Agrobacterium</taxon>
    </lineage>
</organism>
<evidence type="ECO:0008006" key="4">
    <source>
        <dbReference type="Google" id="ProtNLM"/>
    </source>
</evidence>
<keyword evidence="1" id="KW-0472">Membrane</keyword>
<dbReference type="EMBL" id="MBEV02000003">
    <property type="protein sequence ID" value="MUP04703.1"/>
    <property type="molecule type" value="Genomic_DNA"/>
</dbReference>
<dbReference type="Proteomes" id="UP000175993">
    <property type="component" value="Unassembled WGS sequence"/>
</dbReference>
<accession>A0ABD6GA53</accession>
<feature type="transmembrane region" description="Helical" evidence="1">
    <location>
        <begin position="12"/>
        <end position="30"/>
    </location>
</feature>
<protein>
    <recommendedName>
        <fullName evidence="4">Co-chaperone DjlA N-terminal domain-containing protein</fullName>
    </recommendedName>
</protein>
<evidence type="ECO:0000313" key="3">
    <source>
        <dbReference type="Proteomes" id="UP000175993"/>
    </source>
</evidence>
<evidence type="ECO:0000256" key="1">
    <source>
        <dbReference type="SAM" id="Phobius"/>
    </source>
</evidence>
<dbReference type="AlphaFoldDB" id="A0ABD6GA53"/>
<name>A0ABD6GA53_AGRVI</name>
<sequence length="145" mass="16398">MSIEMLLSCLLRYAPLSGFLAAFAAFFVGWDQSRARRREQIIASKNKRIELLITTIGDVIRVARAWELGLNKEDAPYEMESQSYRAVAIAQALLISDDPTEKALIDALEKFKGSRSGNVKEESETLLNCTRSVVERIRKSKKVQF</sequence>
<dbReference type="RefSeq" id="WP_070164959.1">
    <property type="nucleotide sequence ID" value="NZ_CP118259.1"/>
</dbReference>
<proteinExistence type="predicted"/>
<gene>
    <name evidence="2" type="ORF">BBI04_007740</name>
</gene>
<evidence type="ECO:0000313" key="2">
    <source>
        <dbReference type="EMBL" id="MUP04703.1"/>
    </source>
</evidence>